<dbReference type="InterPro" id="IPR057619">
    <property type="entry name" value="PH_PHS1"/>
</dbReference>
<keyword evidence="3" id="KW-1185">Reference proteome</keyword>
<gene>
    <name evidence="2" type="ORF">K2173_003264</name>
</gene>
<organism evidence="2 3">
    <name type="scientific">Erythroxylum novogranatense</name>
    <dbReference type="NCBI Taxonomy" id="1862640"/>
    <lineage>
        <taxon>Eukaryota</taxon>
        <taxon>Viridiplantae</taxon>
        <taxon>Streptophyta</taxon>
        <taxon>Embryophyta</taxon>
        <taxon>Tracheophyta</taxon>
        <taxon>Spermatophyta</taxon>
        <taxon>Magnoliopsida</taxon>
        <taxon>eudicotyledons</taxon>
        <taxon>Gunneridae</taxon>
        <taxon>Pentapetalae</taxon>
        <taxon>rosids</taxon>
        <taxon>fabids</taxon>
        <taxon>Malpighiales</taxon>
        <taxon>Erythroxylaceae</taxon>
        <taxon>Erythroxylum</taxon>
    </lineage>
</organism>
<dbReference type="AlphaFoldDB" id="A0AAV8SX44"/>
<comment type="caution">
    <text evidence="2">The sequence shown here is derived from an EMBL/GenBank/DDBJ whole genome shotgun (WGS) entry which is preliminary data.</text>
</comment>
<accession>A0AAV8SX44</accession>
<proteinExistence type="predicted"/>
<dbReference type="Pfam" id="PF25349">
    <property type="entry name" value="PH_PHS1"/>
    <property type="match status" value="1"/>
</dbReference>
<feature type="domain" description="Poor homologous synapsis 1 PH" evidence="1">
    <location>
        <begin position="17"/>
        <end position="156"/>
    </location>
</feature>
<name>A0AAV8SX44_9ROSI</name>
<protein>
    <recommendedName>
        <fullName evidence="1">Poor homologous synapsis 1 PH domain-containing protein</fullName>
    </recommendedName>
</protein>
<dbReference type="EMBL" id="JAIWQS010000007">
    <property type="protein sequence ID" value="KAJ8759026.1"/>
    <property type="molecule type" value="Genomic_DNA"/>
</dbReference>
<evidence type="ECO:0000313" key="3">
    <source>
        <dbReference type="Proteomes" id="UP001159364"/>
    </source>
</evidence>
<sequence>MAGSMAIVVSDQLERGQWNIFFSRFVLRPFLTSTCPSLIPNTRARNRRSPGTWLSSVTPTASLHLIDCPSPSGCVLSVCFQGNILEEHYVSKLNFSWPQVSCTAGYPPRSIRTVFVSYKDSVGQIQKFALRFSKTSEAEEFINALKHILNYPAESKPPNSDFQSEMSVASAFLCHSGTSYRNEEDLSNTTPLLVCSPEVQLSLNYEVEQKMCTEKTEMNSRDECYLPALPPSFASYLTDCCSKIKQAQPSSTENMDLKSQIVRYMDDTSFQEMLLKVEKVVCEIEGDIMP</sequence>
<reference evidence="2 3" key="1">
    <citation type="submission" date="2021-09" db="EMBL/GenBank/DDBJ databases">
        <title>Genomic insights and catalytic innovation underlie evolution of tropane alkaloids biosynthesis.</title>
        <authorList>
            <person name="Wang Y.-J."/>
            <person name="Tian T."/>
            <person name="Huang J.-P."/>
            <person name="Huang S.-X."/>
        </authorList>
    </citation>
    <scope>NUCLEOTIDE SEQUENCE [LARGE SCALE GENOMIC DNA]</scope>
    <source>
        <strain evidence="2">KIB-2018</strain>
        <tissue evidence="2">Leaf</tissue>
    </source>
</reference>
<evidence type="ECO:0000259" key="1">
    <source>
        <dbReference type="Pfam" id="PF25349"/>
    </source>
</evidence>
<dbReference type="Proteomes" id="UP001159364">
    <property type="component" value="Linkage Group LG07"/>
</dbReference>
<evidence type="ECO:0000313" key="2">
    <source>
        <dbReference type="EMBL" id="KAJ8759026.1"/>
    </source>
</evidence>